<feature type="transmembrane region" description="Helical" evidence="2">
    <location>
        <begin position="45"/>
        <end position="62"/>
    </location>
</feature>
<keyword evidence="2" id="KW-0812">Transmembrane</keyword>
<evidence type="ECO:0000313" key="3">
    <source>
        <dbReference type="EMBL" id="CAF9934181.1"/>
    </source>
</evidence>
<keyword evidence="2" id="KW-0472">Membrane</keyword>
<accession>A0A8H3FXP7</accession>
<proteinExistence type="predicted"/>
<evidence type="ECO:0000256" key="2">
    <source>
        <dbReference type="SAM" id="Phobius"/>
    </source>
</evidence>
<dbReference type="AlphaFoldDB" id="A0A8H3FXP7"/>
<evidence type="ECO:0000256" key="1">
    <source>
        <dbReference type="SAM" id="MobiDB-lite"/>
    </source>
</evidence>
<keyword evidence="2" id="KW-1133">Transmembrane helix</keyword>
<sequence length="404" mass="45691">MAYPVPRFGTPKTPQHFDQSPDDSPRDGPREAISRPHNILKQYKPYLLAAVTFALLLLWMGFSTSSPTQTDRIPYTHDPIEDYFNHFEGHQDCGIKSTHLYKPPIITRTDPQKHLHYCQNRATLLEAMSGGGRHGFDAPFVPAACHYRWYSTTEVCMILDRFDAIVFIGDNMLQHIYAAFNILLRENMAMGSLKQWEMSEDERVNCRCDNQITRPECSKYAVLDSEEVRKKDPGSGHTSPYHCNRTPNYILPITTSPSSEELRTAFTATLAKDPDSYKPVPVIHSLGLATSLSWPAATASMDEWLAVADASSRNVPFLWLGPNAAGHLKPPGQIMSQGNNALWHYTIEMTKEARSREIDALGLYNLTLQAGSWDGSNYAQRVLLVEAMMVSQHEVTNILQRQWY</sequence>
<dbReference type="EMBL" id="CAJPDS010000073">
    <property type="protein sequence ID" value="CAF9934181.1"/>
    <property type="molecule type" value="Genomic_DNA"/>
</dbReference>
<name>A0A8H3FXP7_9LECA</name>
<feature type="compositionally biased region" description="Basic and acidic residues" evidence="1">
    <location>
        <begin position="23"/>
        <end position="33"/>
    </location>
</feature>
<dbReference type="Proteomes" id="UP000664521">
    <property type="component" value="Unassembled WGS sequence"/>
</dbReference>
<reference evidence="3" key="1">
    <citation type="submission" date="2021-03" db="EMBL/GenBank/DDBJ databases">
        <authorList>
            <person name="Tagirdzhanova G."/>
        </authorList>
    </citation>
    <scope>NUCLEOTIDE SEQUENCE</scope>
</reference>
<evidence type="ECO:0000313" key="4">
    <source>
        <dbReference type="Proteomes" id="UP000664521"/>
    </source>
</evidence>
<keyword evidence="4" id="KW-1185">Reference proteome</keyword>
<dbReference type="OrthoDB" id="5373426at2759"/>
<organism evidence="3 4">
    <name type="scientific">Heterodermia speciosa</name>
    <dbReference type="NCBI Taxonomy" id="116794"/>
    <lineage>
        <taxon>Eukaryota</taxon>
        <taxon>Fungi</taxon>
        <taxon>Dikarya</taxon>
        <taxon>Ascomycota</taxon>
        <taxon>Pezizomycotina</taxon>
        <taxon>Lecanoromycetes</taxon>
        <taxon>OSLEUM clade</taxon>
        <taxon>Lecanoromycetidae</taxon>
        <taxon>Caliciales</taxon>
        <taxon>Physciaceae</taxon>
        <taxon>Heterodermia</taxon>
    </lineage>
</organism>
<comment type="caution">
    <text evidence="3">The sequence shown here is derived from an EMBL/GenBank/DDBJ whole genome shotgun (WGS) entry which is preliminary data.</text>
</comment>
<protein>
    <submittedName>
        <fullName evidence="3">Uncharacterized protein</fullName>
    </submittedName>
</protein>
<gene>
    <name evidence="3" type="ORF">HETSPECPRED_009132</name>
</gene>
<feature type="region of interest" description="Disordered" evidence="1">
    <location>
        <begin position="1"/>
        <end position="33"/>
    </location>
</feature>